<dbReference type="RefSeq" id="WP_188873058.1">
    <property type="nucleotide sequence ID" value="NZ_BMOO01000008.1"/>
</dbReference>
<evidence type="ECO:0000313" key="2">
    <source>
        <dbReference type="EMBL" id="MBP1955887.1"/>
    </source>
</evidence>
<dbReference type="EMBL" id="JAGGKO010000008">
    <property type="protein sequence ID" value="MBP1955887.1"/>
    <property type="molecule type" value="Genomic_DNA"/>
</dbReference>
<evidence type="ECO:0000313" key="3">
    <source>
        <dbReference type="Proteomes" id="UP000614609"/>
    </source>
</evidence>
<organism evidence="1 3">
    <name type="scientific">Halarchaeum rubridurum</name>
    <dbReference type="NCBI Taxonomy" id="489911"/>
    <lineage>
        <taxon>Archaea</taxon>
        <taxon>Methanobacteriati</taxon>
        <taxon>Methanobacteriota</taxon>
        <taxon>Stenosarchaea group</taxon>
        <taxon>Halobacteria</taxon>
        <taxon>Halobacteriales</taxon>
        <taxon>Halobacteriaceae</taxon>
    </lineage>
</organism>
<protein>
    <submittedName>
        <fullName evidence="1">2-(5''-triphosphoribosyl)-3'-dephosphocoenzyme-A synthase</fullName>
    </submittedName>
    <submittedName>
        <fullName evidence="2">Triphosphoribosyl-dephospho-CoA synthase</fullName>
        <ecNumber evidence="2">2.4.2.52</ecNumber>
    </submittedName>
</protein>
<dbReference type="EMBL" id="BMOO01000008">
    <property type="protein sequence ID" value="GGM75120.1"/>
    <property type="molecule type" value="Genomic_DNA"/>
</dbReference>
<evidence type="ECO:0000313" key="1">
    <source>
        <dbReference type="EMBL" id="GGM75120.1"/>
    </source>
</evidence>
<dbReference type="Pfam" id="PF01874">
    <property type="entry name" value="CitG"/>
    <property type="match status" value="1"/>
</dbReference>
<name>A0A830G4L6_9EURY</name>
<dbReference type="GO" id="GO:0005524">
    <property type="term" value="F:ATP binding"/>
    <property type="evidence" value="ECO:0007669"/>
    <property type="project" value="InterPro"/>
</dbReference>
<reference evidence="1" key="1">
    <citation type="journal article" date="2014" name="Int. J. Syst. Evol. Microbiol.">
        <title>Complete genome sequence of Corynebacterium casei LMG S-19264T (=DSM 44701T), isolated from a smear-ripened cheese.</title>
        <authorList>
            <consortium name="US DOE Joint Genome Institute (JGI-PGF)"/>
            <person name="Walter F."/>
            <person name="Albersmeier A."/>
            <person name="Kalinowski J."/>
            <person name="Ruckert C."/>
        </authorList>
    </citation>
    <scope>NUCLEOTIDE SEQUENCE</scope>
    <source>
        <strain evidence="1">JCM 16108</strain>
    </source>
</reference>
<keyword evidence="2" id="KW-0328">Glycosyltransferase</keyword>
<comment type="caution">
    <text evidence="1">The sequence shown here is derived from an EMBL/GenBank/DDBJ whole genome shotgun (WGS) entry which is preliminary data.</text>
</comment>
<dbReference type="GO" id="GO:0046917">
    <property type="term" value="F:triphosphoribosyl-dephospho-CoA synthase activity"/>
    <property type="evidence" value="ECO:0007669"/>
    <property type="project" value="UniProtKB-EC"/>
</dbReference>
<dbReference type="Proteomes" id="UP000614609">
    <property type="component" value="Unassembled WGS sequence"/>
</dbReference>
<sequence length="280" mass="28841">MTRGVAGDAQLALLLDVAAAPKPGNVDRERDHHDLRFEQFLAGAVGARPGLDAAAAGAPVGEAFETAVAGMAERARDNTQFGALLLLTPLIRAAASADEVTRAAATDVTEATTVDDAVQFYRAFDHTDVGVADPPAELADLDVRRGADAIPAVRSRGLTLSAVVTAGAPTDGVADEWASGFERTFDAAASLCAGTAALPERIARTFLGLLAEAPDGHVAARHGSAVAERVRERAAALEDADRATIDAWADELVDRGINPGTTADITTAAVFVALSRGVRV</sequence>
<dbReference type="PANTHER" id="PTHR42280">
    <property type="entry name" value="CITG FAMILY PROTEIN"/>
    <property type="match status" value="1"/>
</dbReference>
<dbReference type="AlphaFoldDB" id="A0A830G4L6"/>
<reference evidence="1" key="2">
    <citation type="submission" date="2020-09" db="EMBL/GenBank/DDBJ databases">
        <authorList>
            <person name="Sun Q."/>
            <person name="Ohkuma M."/>
        </authorList>
    </citation>
    <scope>NUCLEOTIDE SEQUENCE</scope>
    <source>
        <strain evidence="1">JCM 16108</strain>
    </source>
</reference>
<dbReference type="Proteomes" id="UP000765891">
    <property type="component" value="Unassembled WGS sequence"/>
</dbReference>
<accession>A0A830G4L6</accession>
<dbReference type="EC" id="2.4.2.52" evidence="2"/>
<dbReference type="GO" id="GO:0016757">
    <property type="term" value="F:glycosyltransferase activity"/>
    <property type="evidence" value="ECO:0007669"/>
    <property type="project" value="UniProtKB-KW"/>
</dbReference>
<reference evidence="2" key="3">
    <citation type="submission" date="2021-03" db="EMBL/GenBank/DDBJ databases">
        <title>Genomic Encyclopedia of Type Strains, Phase IV (KMG-IV): sequencing the most valuable type-strain genomes for metagenomic binning, comparative biology and taxonomic classification.</title>
        <authorList>
            <person name="Goeker M."/>
        </authorList>
    </citation>
    <scope>NUCLEOTIDE SEQUENCE</scope>
    <source>
        <strain evidence="2">DSM 22443</strain>
    </source>
</reference>
<proteinExistence type="predicted"/>
<dbReference type="OrthoDB" id="85890at2157"/>
<gene>
    <name evidence="1" type="ORF">GCM10009017_26330</name>
    <name evidence="2" type="ORF">J2752_002818</name>
</gene>
<dbReference type="InterPro" id="IPR002736">
    <property type="entry name" value="CitG"/>
</dbReference>
<dbReference type="Gene3D" id="1.10.4200.10">
    <property type="entry name" value="Triphosphoribosyl-dephospho-CoA protein"/>
    <property type="match status" value="1"/>
</dbReference>
<dbReference type="PANTHER" id="PTHR42280:SF1">
    <property type="entry name" value="CITG FAMILY PROTEIN"/>
    <property type="match status" value="1"/>
</dbReference>
<keyword evidence="2" id="KW-0808">Transferase</keyword>
<keyword evidence="3" id="KW-1185">Reference proteome</keyword>